<sequence>RQAEGSIQWRCSVWRKQQIRYASVTQKEGVFNRAFTRHNHPSDPLVAKSVRMKTDVRRWHHRLNAKAGRYKLREAKLETSQTRLVSEAPLLHQRREMYRNKDVKIFLNCETSTINTNS</sequence>
<reference evidence="1" key="2">
    <citation type="journal article" date="2021" name="Genome Biol. Evol.">
        <title>Developing a high-quality reference genome for a parasitic bivalve with doubly uniparental inheritance (Bivalvia: Unionida).</title>
        <authorList>
            <person name="Smith C.H."/>
        </authorList>
    </citation>
    <scope>NUCLEOTIDE SEQUENCE</scope>
    <source>
        <strain evidence="1">CHS0354</strain>
        <tissue evidence="1">Mantle</tissue>
    </source>
</reference>
<dbReference type="EMBL" id="JAEAOA010001968">
    <property type="protein sequence ID" value="KAK3600163.1"/>
    <property type="molecule type" value="Genomic_DNA"/>
</dbReference>
<keyword evidence="2" id="KW-1185">Reference proteome</keyword>
<protein>
    <recommendedName>
        <fullName evidence="3">FLYWCH-type domain-containing protein</fullName>
    </recommendedName>
</protein>
<feature type="non-terminal residue" evidence="1">
    <location>
        <position position="1"/>
    </location>
</feature>
<dbReference type="Proteomes" id="UP001195483">
    <property type="component" value="Unassembled WGS sequence"/>
</dbReference>
<dbReference type="AlphaFoldDB" id="A0AAE0W2Z6"/>
<reference evidence="1" key="1">
    <citation type="journal article" date="2021" name="Genome Biol. Evol.">
        <title>A High-Quality Reference Genome for a Parasitic Bivalve with Doubly Uniparental Inheritance (Bivalvia: Unionida).</title>
        <authorList>
            <person name="Smith C.H."/>
        </authorList>
    </citation>
    <scope>NUCLEOTIDE SEQUENCE</scope>
    <source>
        <strain evidence="1">CHS0354</strain>
    </source>
</reference>
<evidence type="ECO:0000313" key="2">
    <source>
        <dbReference type="Proteomes" id="UP001195483"/>
    </source>
</evidence>
<organism evidence="1 2">
    <name type="scientific">Potamilus streckersoni</name>
    <dbReference type="NCBI Taxonomy" id="2493646"/>
    <lineage>
        <taxon>Eukaryota</taxon>
        <taxon>Metazoa</taxon>
        <taxon>Spiralia</taxon>
        <taxon>Lophotrochozoa</taxon>
        <taxon>Mollusca</taxon>
        <taxon>Bivalvia</taxon>
        <taxon>Autobranchia</taxon>
        <taxon>Heteroconchia</taxon>
        <taxon>Palaeoheterodonta</taxon>
        <taxon>Unionida</taxon>
        <taxon>Unionoidea</taxon>
        <taxon>Unionidae</taxon>
        <taxon>Ambleminae</taxon>
        <taxon>Lampsilini</taxon>
        <taxon>Potamilus</taxon>
    </lineage>
</organism>
<evidence type="ECO:0008006" key="3">
    <source>
        <dbReference type="Google" id="ProtNLM"/>
    </source>
</evidence>
<reference evidence="1" key="3">
    <citation type="submission" date="2023-05" db="EMBL/GenBank/DDBJ databases">
        <authorList>
            <person name="Smith C.H."/>
        </authorList>
    </citation>
    <scope>NUCLEOTIDE SEQUENCE</scope>
    <source>
        <strain evidence="1">CHS0354</strain>
        <tissue evidence="1">Mantle</tissue>
    </source>
</reference>
<comment type="caution">
    <text evidence="1">The sequence shown here is derived from an EMBL/GenBank/DDBJ whole genome shotgun (WGS) entry which is preliminary data.</text>
</comment>
<evidence type="ECO:0000313" key="1">
    <source>
        <dbReference type="EMBL" id="KAK3600163.1"/>
    </source>
</evidence>
<proteinExistence type="predicted"/>
<name>A0AAE0W2Z6_9BIVA</name>
<accession>A0AAE0W2Z6</accession>
<gene>
    <name evidence="1" type="ORF">CHS0354_033613</name>
</gene>